<dbReference type="Gene3D" id="3.30.450.40">
    <property type="match status" value="1"/>
</dbReference>
<dbReference type="InterPro" id="IPR029016">
    <property type="entry name" value="GAF-like_dom_sf"/>
</dbReference>
<evidence type="ECO:0000256" key="1">
    <source>
        <dbReference type="SAM" id="MobiDB-lite"/>
    </source>
</evidence>
<dbReference type="Proteomes" id="UP000580654">
    <property type="component" value="Unassembled WGS sequence"/>
</dbReference>
<gene>
    <name evidence="2" type="ORF">FHS87_004521</name>
</gene>
<name>A0A840Y941_9PROT</name>
<organism evidence="2 3">
    <name type="scientific">Muricoccus pecuniae</name>
    <dbReference type="NCBI Taxonomy" id="693023"/>
    <lineage>
        <taxon>Bacteria</taxon>
        <taxon>Pseudomonadati</taxon>
        <taxon>Pseudomonadota</taxon>
        <taxon>Alphaproteobacteria</taxon>
        <taxon>Acetobacterales</taxon>
        <taxon>Roseomonadaceae</taxon>
        <taxon>Muricoccus</taxon>
    </lineage>
</organism>
<reference evidence="2 3" key="1">
    <citation type="submission" date="2020-08" db="EMBL/GenBank/DDBJ databases">
        <title>Genomic Encyclopedia of Type Strains, Phase IV (KMG-IV): sequencing the most valuable type-strain genomes for metagenomic binning, comparative biology and taxonomic classification.</title>
        <authorList>
            <person name="Goeker M."/>
        </authorList>
    </citation>
    <scope>NUCLEOTIDE SEQUENCE [LARGE SCALE GENOMIC DNA]</scope>
    <source>
        <strain evidence="2 3">DSM 25622</strain>
    </source>
</reference>
<sequence length="123" mass="13366">MALEAAFSGDPQMARVRRYQEILTDFGRIAPQASSIDRLLQLACVQAVRGIGIAHSKIMRFRPETGDLLVVAGVGWKSGVVGHVTLGTDIASAPGRALQTREPVVIDDLPNDPEFRHPPVLRE</sequence>
<dbReference type="AlphaFoldDB" id="A0A840Y941"/>
<dbReference type="SUPFAM" id="SSF55781">
    <property type="entry name" value="GAF domain-like"/>
    <property type="match status" value="1"/>
</dbReference>
<proteinExistence type="predicted"/>
<comment type="caution">
    <text evidence="2">The sequence shown here is derived from an EMBL/GenBank/DDBJ whole genome shotgun (WGS) entry which is preliminary data.</text>
</comment>
<feature type="compositionally biased region" description="Basic and acidic residues" evidence="1">
    <location>
        <begin position="113"/>
        <end position="123"/>
    </location>
</feature>
<dbReference type="EMBL" id="JACIJD010000044">
    <property type="protein sequence ID" value="MBB5696450.1"/>
    <property type="molecule type" value="Genomic_DNA"/>
</dbReference>
<protein>
    <submittedName>
        <fullName evidence="2">GAF domain-containing protein</fullName>
    </submittedName>
</protein>
<accession>A0A840Y941</accession>
<dbReference type="RefSeq" id="WP_184521791.1">
    <property type="nucleotide sequence ID" value="NZ_JACIJD010000044.1"/>
</dbReference>
<evidence type="ECO:0000313" key="2">
    <source>
        <dbReference type="EMBL" id="MBB5696450.1"/>
    </source>
</evidence>
<evidence type="ECO:0000313" key="3">
    <source>
        <dbReference type="Proteomes" id="UP000580654"/>
    </source>
</evidence>
<keyword evidence="3" id="KW-1185">Reference proteome</keyword>
<feature type="region of interest" description="Disordered" evidence="1">
    <location>
        <begin position="101"/>
        <end position="123"/>
    </location>
</feature>